<feature type="domain" description="Peptidase M20 dimerisation" evidence="12">
    <location>
        <begin position="204"/>
        <end position="307"/>
    </location>
</feature>
<keyword evidence="14" id="KW-1185">Reference proteome</keyword>
<dbReference type="NCBIfam" id="TIGR01882">
    <property type="entry name" value="peptidase-T"/>
    <property type="match status" value="1"/>
</dbReference>
<dbReference type="HAMAP" id="MF_00550">
    <property type="entry name" value="Aminopeptidase_M20"/>
    <property type="match status" value="1"/>
</dbReference>
<dbReference type="AlphaFoldDB" id="A0A939H9W4"/>
<accession>A0A939H9W4</accession>
<dbReference type="InterPro" id="IPR010161">
    <property type="entry name" value="Peptidase_M20B"/>
</dbReference>
<evidence type="ECO:0000256" key="2">
    <source>
        <dbReference type="ARBA" id="ARBA00009692"/>
    </source>
</evidence>
<feature type="binding site" evidence="9 11">
    <location>
        <position position="138"/>
    </location>
    <ligand>
        <name>Zn(2+)</name>
        <dbReference type="ChEBI" id="CHEBI:29105"/>
        <label>1</label>
    </ligand>
</feature>
<dbReference type="EMBL" id="JAFNJU010000003">
    <property type="protein sequence ID" value="MBO1264400.1"/>
    <property type="molecule type" value="Genomic_DNA"/>
</dbReference>
<dbReference type="Pfam" id="PF07687">
    <property type="entry name" value="M20_dimer"/>
    <property type="match status" value="1"/>
</dbReference>
<sequence>MSAVEKLLKYVKYDTTSDENSTSVPSTKGQMVLTLELKKELEELGLETKLDEKGYLFGFLRSNSDKKLKKLGLLAHVDTSPDMSGKDVNPRIVKYEGGDIVLHEENGIILKESEFPALSGYVGQELVVTDGTTLLGADDKAGVAEIMAALEHIVKDKDFIHGDIHVAFTPDEEIGRGPHHFDVEAFGADVAYTMDGGPLGELEYENFNAASAKVTVRGRNVHPGTAKDKMVNSIFIAMEYADFFDRKDTPEHTEKYEGFYHLNEFKGHVDGTSLDYIIRDFFEESFEDRKKKMLEAADALNEKYGEGTVTVELHDQYRNMKTKIEPHMYLVENAKQAMMKAGVTPDIKPIRGGTDGAQLSYMGLPCPNIFTGGENYHGRYEFISVSSMDKAVEVLLNLIEIFAEQEA</sequence>
<evidence type="ECO:0000256" key="7">
    <source>
        <dbReference type="ARBA" id="ARBA00022833"/>
    </source>
</evidence>
<protein>
    <recommendedName>
        <fullName evidence="9">Peptidase T</fullName>
        <ecNumber evidence="9">3.4.11.4</ecNumber>
    </recommendedName>
    <alternativeName>
        <fullName evidence="9">Aminotripeptidase</fullName>
        <shortName evidence="9">Tripeptidase</shortName>
    </alternativeName>
    <alternativeName>
        <fullName evidence="9">Tripeptide aminopeptidase</fullName>
    </alternativeName>
</protein>
<feature type="binding site" evidence="9 11">
    <location>
        <position position="76"/>
    </location>
    <ligand>
        <name>Zn(2+)</name>
        <dbReference type="ChEBI" id="CHEBI:29105"/>
        <label>1</label>
    </ligand>
</feature>
<dbReference type="GO" id="GO:0008270">
    <property type="term" value="F:zinc ion binding"/>
    <property type="evidence" value="ECO:0007669"/>
    <property type="project" value="UniProtKB-UniRule"/>
</dbReference>
<dbReference type="PROSITE" id="PS00759">
    <property type="entry name" value="ARGE_DAPE_CPG2_2"/>
    <property type="match status" value="1"/>
</dbReference>
<name>A0A939H9W4_9CLOT</name>
<comment type="cofactor">
    <cofactor evidence="9 11">
        <name>Zn(2+)</name>
        <dbReference type="ChEBI" id="CHEBI:29105"/>
    </cofactor>
    <text evidence="9 11">Binds 2 Zn(2+) ions per subunit.</text>
</comment>
<organism evidence="13 14">
    <name type="scientific">Proteiniclasticum aestuarii</name>
    <dbReference type="NCBI Taxonomy" id="2817862"/>
    <lineage>
        <taxon>Bacteria</taxon>
        <taxon>Bacillati</taxon>
        <taxon>Bacillota</taxon>
        <taxon>Clostridia</taxon>
        <taxon>Eubacteriales</taxon>
        <taxon>Clostridiaceae</taxon>
        <taxon>Proteiniclasticum</taxon>
    </lineage>
</organism>
<dbReference type="GO" id="GO:0043171">
    <property type="term" value="P:peptide catabolic process"/>
    <property type="evidence" value="ECO:0007669"/>
    <property type="project" value="UniProtKB-UniRule"/>
</dbReference>
<dbReference type="Gene3D" id="3.30.70.360">
    <property type="match status" value="1"/>
</dbReference>
<evidence type="ECO:0000256" key="11">
    <source>
        <dbReference type="PIRSR" id="PIRSR037215-2"/>
    </source>
</evidence>
<gene>
    <name evidence="9 13" type="primary">pepT</name>
    <name evidence="13" type="ORF">J3A84_05010</name>
</gene>
<proteinExistence type="inferred from homology"/>
<keyword evidence="9" id="KW-0963">Cytoplasm</keyword>
<feature type="binding site" evidence="9 11">
    <location>
        <position position="173"/>
    </location>
    <ligand>
        <name>Zn(2+)</name>
        <dbReference type="ChEBI" id="CHEBI:29105"/>
        <label>2</label>
    </ligand>
</feature>
<dbReference type="SUPFAM" id="SSF55031">
    <property type="entry name" value="Bacterial exopeptidase dimerisation domain"/>
    <property type="match status" value="1"/>
</dbReference>
<dbReference type="GO" id="GO:0006508">
    <property type="term" value="P:proteolysis"/>
    <property type="evidence" value="ECO:0007669"/>
    <property type="project" value="UniProtKB-UniRule"/>
</dbReference>
<comment type="function">
    <text evidence="9">Cleaves the N-terminal amino acid of tripeptides.</text>
</comment>
<dbReference type="EC" id="3.4.11.4" evidence="9"/>
<keyword evidence="8 9" id="KW-0482">Metalloprotease</keyword>
<comment type="catalytic activity">
    <reaction evidence="1 9">
        <text>Release of the N-terminal residue from a tripeptide.</text>
        <dbReference type="EC" id="3.4.11.4"/>
    </reaction>
</comment>
<evidence type="ECO:0000256" key="4">
    <source>
        <dbReference type="ARBA" id="ARBA00022670"/>
    </source>
</evidence>
<dbReference type="GO" id="GO:0008237">
    <property type="term" value="F:metallopeptidase activity"/>
    <property type="evidence" value="ECO:0007669"/>
    <property type="project" value="UniProtKB-KW"/>
</dbReference>
<dbReference type="PROSITE" id="PS00758">
    <property type="entry name" value="ARGE_DAPE_CPG2_1"/>
    <property type="match status" value="1"/>
</dbReference>
<evidence type="ECO:0000313" key="14">
    <source>
        <dbReference type="Proteomes" id="UP000664218"/>
    </source>
</evidence>
<comment type="subcellular location">
    <subcellularLocation>
        <location evidence="9">Cytoplasm</location>
    </subcellularLocation>
</comment>
<comment type="similarity">
    <text evidence="2 9">Belongs to the peptidase M20B family.</text>
</comment>
<evidence type="ECO:0000256" key="10">
    <source>
        <dbReference type="PIRSR" id="PIRSR037215-1"/>
    </source>
</evidence>
<keyword evidence="7 9" id="KW-0862">Zinc</keyword>
<feature type="binding site" evidence="9 11">
    <location>
        <position position="377"/>
    </location>
    <ligand>
        <name>Zn(2+)</name>
        <dbReference type="ChEBI" id="CHEBI:29105"/>
        <label>2</label>
    </ligand>
</feature>
<feature type="binding site" evidence="9 11">
    <location>
        <position position="138"/>
    </location>
    <ligand>
        <name>Zn(2+)</name>
        <dbReference type="ChEBI" id="CHEBI:29105"/>
        <label>2</label>
    </ligand>
</feature>
<keyword evidence="6 9" id="KW-0378">Hydrolase</keyword>
<evidence type="ECO:0000256" key="5">
    <source>
        <dbReference type="ARBA" id="ARBA00022723"/>
    </source>
</evidence>
<evidence type="ECO:0000256" key="1">
    <source>
        <dbReference type="ARBA" id="ARBA00000870"/>
    </source>
</evidence>
<dbReference type="GO" id="GO:0045148">
    <property type="term" value="F:tripeptide aminopeptidase activity"/>
    <property type="evidence" value="ECO:0007669"/>
    <property type="project" value="UniProtKB-UniRule"/>
</dbReference>
<dbReference type="NCBIfam" id="NF003976">
    <property type="entry name" value="PRK05469.1"/>
    <property type="match status" value="1"/>
</dbReference>
<dbReference type="GO" id="GO:0005737">
    <property type="term" value="C:cytoplasm"/>
    <property type="evidence" value="ECO:0007669"/>
    <property type="project" value="UniProtKB-SubCell"/>
</dbReference>
<dbReference type="SUPFAM" id="SSF53187">
    <property type="entry name" value="Zn-dependent exopeptidases"/>
    <property type="match status" value="1"/>
</dbReference>
<evidence type="ECO:0000259" key="12">
    <source>
        <dbReference type="Pfam" id="PF07687"/>
    </source>
</evidence>
<feature type="active site" description="Proton acceptor" evidence="9 10">
    <location>
        <position position="172"/>
    </location>
</feature>
<dbReference type="Gene3D" id="3.40.630.10">
    <property type="entry name" value="Zn peptidases"/>
    <property type="match status" value="1"/>
</dbReference>
<dbReference type="InterPro" id="IPR036264">
    <property type="entry name" value="Bact_exopeptidase_dim_dom"/>
</dbReference>
<dbReference type="PANTHER" id="PTHR42994:SF1">
    <property type="entry name" value="PEPTIDASE T"/>
    <property type="match status" value="1"/>
</dbReference>
<dbReference type="PIRSF" id="PIRSF037215">
    <property type="entry name" value="Peptidase_M20B"/>
    <property type="match status" value="1"/>
</dbReference>
<dbReference type="RefSeq" id="WP_207598914.1">
    <property type="nucleotide sequence ID" value="NZ_JAFNJU010000003.1"/>
</dbReference>
<dbReference type="InterPro" id="IPR001261">
    <property type="entry name" value="ArgE/DapE_CS"/>
</dbReference>
<evidence type="ECO:0000256" key="6">
    <source>
        <dbReference type="ARBA" id="ARBA00022801"/>
    </source>
</evidence>
<evidence type="ECO:0000256" key="3">
    <source>
        <dbReference type="ARBA" id="ARBA00022438"/>
    </source>
</evidence>
<evidence type="ECO:0000313" key="13">
    <source>
        <dbReference type="EMBL" id="MBO1264400.1"/>
    </source>
</evidence>
<evidence type="ECO:0000256" key="8">
    <source>
        <dbReference type="ARBA" id="ARBA00023049"/>
    </source>
</evidence>
<dbReference type="CDD" id="cd03892">
    <property type="entry name" value="M20_peptT"/>
    <property type="match status" value="1"/>
</dbReference>
<keyword evidence="5 9" id="KW-0479">Metal-binding</keyword>
<dbReference type="InterPro" id="IPR002933">
    <property type="entry name" value="Peptidase_M20"/>
</dbReference>
<dbReference type="PANTHER" id="PTHR42994">
    <property type="entry name" value="PEPTIDASE T"/>
    <property type="match status" value="1"/>
</dbReference>
<dbReference type="NCBIfam" id="NF009920">
    <property type="entry name" value="PRK13381.1"/>
    <property type="match status" value="1"/>
</dbReference>
<keyword evidence="4 9" id="KW-0645">Protease</keyword>
<dbReference type="Proteomes" id="UP000664218">
    <property type="component" value="Unassembled WGS sequence"/>
</dbReference>
<feature type="binding site" evidence="9 11">
    <location>
        <position position="195"/>
    </location>
    <ligand>
        <name>Zn(2+)</name>
        <dbReference type="ChEBI" id="CHEBI:29105"/>
        <label>1</label>
    </ligand>
</feature>
<dbReference type="Pfam" id="PF01546">
    <property type="entry name" value="Peptidase_M20"/>
    <property type="match status" value="1"/>
</dbReference>
<feature type="active site" evidence="9 10">
    <location>
        <position position="78"/>
    </location>
</feature>
<evidence type="ECO:0000256" key="9">
    <source>
        <dbReference type="HAMAP-Rule" id="MF_00550"/>
    </source>
</evidence>
<reference evidence="13" key="1">
    <citation type="submission" date="2021-03" db="EMBL/GenBank/DDBJ databases">
        <title>Proteiniclasticum marinus sp. nov., isolated from tidal flat sediment.</title>
        <authorList>
            <person name="Namirimu T."/>
            <person name="Yang J.-A."/>
            <person name="Yang S.-H."/>
            <person name="Kim Y.-J."/>
            <person name="Kwon K.K."/>
        </authorList>
    </citation>
    <scope>NUCLEOTIDE SEQUENCE</scope>
    <source>
        <strain evidence="13">SCR006</strain>
    </source>
</reference>
<dbReference type="InterPro" id="IPR011650">
    <property type="entry name" value="Peptidase_M20_dimer"/>
</dbReference>
<keyword evidence="3 9" id="KW-0031">Aminopeptidase</keyword>
<comment type="caution">
    <text evidence="13">The sequence shown here is derived from an EMBL/GenBank/DDBJ whole genome shotgun (WGS) entry which is preliminary data.</text>
</comment>